<evidence type="ECO:0000259" key="13">
    <source>
        <dbReference type="PROSITE" id="PS50118"/>
    </source>
</evidence>
<keyword evidence="5 11" id="KW-0808">Transferase</keyword>
<evidence type="ECO:0000256" key="9">
    <source>
        <dbReference type="ARBA" id="ARBA00023136"/>
    </source>
</evidence>
<evidence type="ECO:0000256" key="10">
    <source>
        <dbReference type="PROSITE-ProRule" id="PRU00267"/>
    </source>
</evidence>
<proteinExistence type="inferred from homology"/>
<feature type="transmembrane region" description="Helical" evidence="11">
    <location>
        <begin position="129"/>
        <end position="150"/>
    </location>
</feature>
<name>A0A0N4Z7A9_PARTI</name>
<comment type="pathway">
    <text evidence="2 11">Protein modification; protein glycosylation.</text>
</comment>
<dbReference type="AlphaFoldDB" id="A0A0N4Z7A9"/>
<dbReference type="WBParaSite" id="PTRK_0000306100.1">
    <property type="protein sequence ID" value="PTRK_0000306100.1"/>
    <property type="gene ID" value="PTRK_0000306100"/>
</dbReference>
<dbReference type="STRING" id="131310.A0A0N4Z7A9"/>
<dbReference type="GO" id="GO:0005789">
    <property type="term" value="C:endoplasmic reticulum membrane"/>
    <property type="evidence" value="ECO:0007669"/>
    <property type="project" value="UniProtKB-SubCell"/>
</dbReference>
<evidence type="ECO:0000256" key="7">
    <source>
        <dbReference type="ARBA" id="ARBA00022824"/>
    </source>
</evidence>
<organism evidence="14 15">
    <name type="scientific">Parastrongyloides trichosuri</name>
    <name type="common">Possum-specific nematode worm</name>
    <dbReference type="NCBI Taxonomy" id="131310"/>
    <lineage>
        <taxon>Eukaryota</taxon>
        <taxon>Metazoa</taxon>
        <taxon>Ecdysozoa</taxon>
        <taxon>Nematoda</taxon>
        <taxon>Chromadorea</taxon>
        <taxon>Rhabditida</taxon>
        <taxon>Tylenchina</taxon>
        <taxon>Panagrolaimomorpha</taxon>
        <taxon>Strongyloidoidea</taxon>
        <taxon>Strongyloididae</taxon>
        <taxon>Parastrongyloides</taxon>
    </lineage>
</organism>
<keyword evidence="14" id="KW-1185">Reference proteome</keyword>
<evidence type="ECO:0000256" key="11">
    <source>
        <dbReference type="RuleBase" id="RU363110"/>
    </source>
</evidence>
<dbReference type="InterPro" id="IPR009071">
    <property type="entry name" value="HMG_box_dom"/>
</dbReference>
<feature type="DNA-binding region" description="HMG box" evidence="10">
    <location>
        <begin position="298"/>
        <end position="363"/>
    </location>
</feature>
<dbReference type="EC" id="2.4.1.-" evidence="11"/>
<evidence type="ECO:0000256" key="2">
    <source>
        <dbReference type="ARBA" id="ARBA00004922"/>
    </source>
</evidence>
<dbReference type="Pfam" id="PF03155">
    <property type="entry name" value="Alg6_Alg8"/>
    <property type="match status" value="1"/>
</dbReference>
<feature type="transmembrane region" description="Helical" evidence="11">
    <location>
        <begin position="31"/>
        <end position="47"/>
    </location>
</feature>
<keyword evidence="7 11" id="KW-0256">Endoplasmic reticulum</keyword>
<dbReference type="PANTHER" id="PTHR12413">
    <property type="entry name" value="DOLICHYL GLYCOSYLTRANSFERASE"/>
    <property type="match status" value="1"/>
</dbReference>
<dbReference type="UniPathway" id="UPA00378"/>
<keyword evidence="10" id="KW-0539">Nucleus</keyword>
<comment type="caution">
    <text evidence="11">Lacks conserved residue(s) required for the propagation of feature annotation.</text>
</comment>
<keyword evidence="12" id="KW-0175">Coiled coil</keyword>
<dbReference type="GO" id="GO:0003677">
    <property type="term" value="F:DNA binding"/>
    <property type="evidence" value="ECO:0007669"/>
    <property type="project" value="UniProtKB-UniRule"/>
</dbReference>
<dbReference type="PANTHER" id="PTHR12413:SF1">
    <property type="entry name" value="DOLICHYL PYROPHOSPHATE MAN9GLCNAC2 ALPHA-1,3-GLUCOSYLTRANSFERASE"/>
    <property type="match status" value="1"/>
</dbReference>
<dbReference type="GO" id="GO:0042281">
    <property type="term" value="F:dolichyl pyrophosphate Man9GlcNAc2 alpha-1,3-glucosyltransferase activity"/>
    <property type="evidence" value="ECO:0007669"/>
    <property type="project" value="TreeGrafter"/>
</dbReference>
<keyword evidence="8 11" id="KW-1133">Transmembrane helix</keyword>
<evidence type="ECO:0000256" key="3">
    <source>
        <dbReference type="ARBA" id="ARBA00008715"/>
    </source>
</evidence>
<reference evidence="15" key="1">
    <citation type="submission" date="2017-02" db="UniProtKB">
        <authorList>
            <consortium name="WormBaseParasite"/>
        </authorList>
    </citation>
    <scope>IDENTIFICATION</scope>
</reference>
<keyword evidence="4 11" id="KW-0328">Glycosyltransferase</keyword>
<protein>
    <recommendedName>
        <fullName evidence="11">Alpha-1,3-glucosyltransferase</fullName>
        <ecNumber evidence="11">2.4.1.-</ecNumber>
    </recommendedName>
</protein>
<comment type="subcellular location">
    <subcellularLocation>
        <location evidence="1 11">Endoplasmic reticulum membrane</location>
        <topology evidence="1 11">Multi-pass membrane protein</topology>
    </subcellularLocation>
</comment>
<evidence type="ECO:0000313" key="14">
    <source>
        <dbReference type="Proteomes" id="UP000038045"/>
    </source>
</evidence>
<dbReference type="Proteomes" id="UP000038045">
    <property type="component" value="Unplaced"/>
</dbReference>
<comment type="similarity">
    <text evidence="3 11">Belongs to the ALG6/ALG8 glucosyltransferase family.</text>
</comment>
<sequence length="369" mass="43171">MSMYNDKKCSHSLLSIIPSLSQSQAVGVSLFIYFLLQLLISLCSYSGQNNSPKFGDYEAQRHWMELTYHLPLSTWYKEAPNNNLSYWGLDYPPLTAYHSWFFGFISNSINKDWISLNKSHGIQDEYHKFFMRFTVIISNILLYGTSIIFFHDVKIHKNLQTYLQILLYPGLLLIDCGHFQLQEQRAPIKYATVPGYGHRTGYALYVSENLSNVKENTSSKLAEISKKWKSEDNSVKEIYVKKAQTINRETRKKFEELPEEEKEKLIKEAQEKREKRKARKVKASKKEKIQEISKAIGMEKPIGAFAQFTKEYYQNNPNVKVGAGTIEKISSLWKNLTEDERKARIAKNHEEMVKWNMKKEEYLKNNLEE</sequence>
<keyword evidence="10" id="KW-0238">DNA-binding</keyword>
<dbReference type="Gene3D" id="1.10.30.10">
    <property type="entry name" value="High mobility group box domain"/>
    <property type="match status" value="2"/>
</dbReference>
<dbReference type="InterPro" id="IPR004856">
    <property type="entry name" value="Glyco_trans_ALG6/ALG8"/>
</dbReference>
<evidence type="ECO:0000256" key="8">
    <source>
        <dbReference type="ARBA" id="ARBA00022989"/>
    </source>
</evidence>
<feature type="domain" description="HMG box" evidence="13">
    <location>
        <begin position="298"/>
        <end position="363"/>
    </location>
</feature>
<evidence type="ECO:0000256" key="12">
    <source>
        <dbReference type="SAM" id="Coils"/>
    </source>
</evidence>
<evidence type="ECO:0000256" key="6">
    <source>
        <dbReference type="ARBA" id="ARBA00022692"/>
    </source>
</evidence>
<evidence type="ECO:0000256" key="1">
    <source>
        <dbReference type="ARBA" id="ARBA00004477"/>
    </source>
</evidence>
<feature type="coiled-coil region" evidence="12">
    <location>
        <begin position="259"/>
        <end position="286"/>
    </location>
</feature>
<dbReference type="SMART" id="SM00398">
    <property type="entry name" value="HMG"/>
    <property type="match status" value="2"/>
</dbReference>
<evidence type="ECO:0000256" key="5">
    <source>
        <dbReference type="ARBA" id="ARBA00022679"/>
    </source>
</evidence>
<dbReference type="SUPFAM" id="SSF47095">
    <property type="entry name" value="HMG-box"/>
    <property type="match status" value="2"/>
</dbReference>
<dbReference type="PROSITE" id="PS50118">
    <property type="entry name" value="HMG_BOX_2"/>
    <property type="match status" value="1"/>
</dbReference>
<dbReference type="InterPro" id="IPR036910">
    <property type="entry name" value="HMG_box_dom_sf"/>
</dbReference>
<keyword evidence="6 11" id="KW-0812">Transmembrane</keyword>
<evidence type="ECO:0000313" key="15">
    <source>
        <dbReference type="WBParaSite" id="PTRK_0000306100.1"/>
    </source>
</evidence>
<dbReference type="GO" id="GO:0005634">
    <property type="term" value="C:nucleus"/>
    <property type="evidence" value="ECO:0007669"/>
    <property type="project" value="UniProtKB-UniRule"/>
</dbReference>
<accession>A0A0N4Z7A9</accession>
<keyword evidence="9 11" id="KW-0472">Membrane</keyword>
<evidence type="ECO:0000256" key="4">
    <source>
        <dbReference type="ARBA" id="ARBA00022676"/>
    </source>
</evidence>